<evidence type="ECO:0000313" key="2">
    <source>
        <dbReference type="Proteomes" id="UP000196842"/>
    </source>
</evidence>
<accession>A0A1Y6JJL0</accession>
<reference evidence="1 2" key="1">
    <citation type="submission" date="2017-05" db="EMBL/GenBank/DDBJ databases">
        <authorList>
            <person name="Song R."/>
            <person name="Chenine A.L."/>
            <person name="Ruprecht R.M."/>
        </authorList>
    </citation>
    <scope>NUCLEOTIDE SEQUENCE [LARGE SCALE GENOMIC DNA]</scope>
    <source>
        <strain evidence="1 2">CFBP 1590</strain>
    </source>
</reference>
<sequence>MRGSFHANIARPPDNVTGIKSLSLKAVRYLSMLCCAENEIVSFERVETLLYSLLARVVLEK</sequence>
<proteinExistence type="predicted"/>
<dbReference type="Proteomes" id="UP000196842">
    <property type="component" value="Chromosome I"/>
</dbReference>
<dbReference type="KEGG" id="pvd:CFBP1590__1716"/>
<gene>
    <name evidence="1" type="ORF">CFBP1590__1716</name>
</gene>
<organism evidence="1 2">
    <name type="scientific">Pseudomonas viridiflava</name>
    <name type="common">Phytomonas viridiflava</name>
    <dbReference type="NCBI Taxonomy" id="33069"/>
    <lineage>
        <taxon>Bacteria</taxon>
        <taxon>Pseudomonadati</taxon>
        <taxon>Pseudomonadota</taxon>
        <taxon>Gammaproteobacteria</taxon>
        <taxon>Pseudomonadales</taxon>
        <taxon>Pseudomonadaceae</taxon>
        <taxon>Pseudomonas</taxon>
    </lineage>
</organism>
<evidence type="ECO:0000313" key="1">
    <source>
        <dbReference type="EMBL" id="SMS09301.1"/>
    </source>
</evidence>
<dbReference type="EMBL" id="LT855380">
    <property type="protein sequence ID" value="SMS09301.1"/>
    <property type="molecule type" value="Genomic_DNA"/>
</dbReference>
<protein>
    <submittedName>
        <fullName evidence="1">Uncharacterized protein</fullName>
    </submittedName>
</protein>
<name>A0A1Y6JJL0_PSEVI</name>
<dbReference type="AlphaFoldDB" id="A0A1Y6JJL0"/>